<comment type="caution">
    <text evidence="1">The sequence shown here is derived from an EMBL/GenBank/DDBJ whole genome shotgun (WGS) entry which is preliminary data.</text>
</comment>
<accession>A0A3M7P9Q2</accession>
<name>A0A3M7P9Q2_BRAPC</name>
<reference evidence="1 2" key="1">
    <citation type="journal article" date="2018" name="Sci. Rep.">
        <title>Genomic signatures of local adaptation to the degree of environmental predictability in rotifers.</title>
        <authorList>
            <person name="Franch-Gras L."/>
            <person name="Hahn C."/>
            <person name="Garcia-Roger E.M."/>
            <person name="Carmona M.J."/>
            <person name="Serra M."/>
            <person name="Gomez A."/>
        </authorList>
    </citation>
    <scope>NUCLEOTIDE SEQUENCE [LARGE SCALE GENOMIC DNA]</scope>
    <source>
        <strain evidence="1">HYR1</strain>
    </source>
</reference>
<dbReference type="Proteomes" id="UP000276133">
    <property type="component" value="Unassembled WGS sequence"/>
</dbReference>
<keyword evidence="2" id="KW-1185">Reference proteome</keyword>
<proteinExistence type="predicted"/>
<protein>
    <submittedName>
        <fullName evidence="1">Uncharacterized protein</fullName>
    </submittedName>
</protein>
<dbReference type="EMBL" id="REGN01012333">
    <property type="protein sequence ID" value="RMZ95815.1"/>
    <property type="molecule type" value="Genomic_DNA"/>
</dbReference>
<evidence type="ECO:0000313" key="2">
    <source>
        <dbReference type="Proteomes" id="UP000276133"/>
    </source>
</evidence>
<evidence type="ECO:0000313" key="1">
    <source>
        <dbReference type="EMBL" id="RMZ95815.1"/>
    </source>
</evidence>
<dbReference type="AlphaFoldDB" id="A0A3M7P9Q2"/>
<gene>
    <name evidence="1" type="ORF">BpHYR1_046369</name>
</gene>
<organism evidence="1 2">
    <name type="scientific">Brachionus plicatilis</name>
    <name type="common">Marine rotifer</name>
    <name type="synonym">Brachionus muelleri</name>
    <dbReference type="NCBI Taxonomy" id="10195"/>
    <lineage>
        <taxon>Eukaryota</taxon>
        <taxon>Metazoa</taxon>
        <taxon>Spiralia</taxon>
        <taxon>Gnathifera</taxon>
        <taxon>Rotifera</taxon>
        <taxon>Eurotatoria</taxon>
        <taxon>Monogononta</taxon>
        <taxon>Pseudotrocha</taxon>
        <taxon>Ploima</taxon>
        <taxon>Brachionidae</taxon>
        <taxon>Brachionus</taxon>
    </lineage>
</organism>
<sequence>MPLFRHGALRQKLIVFSQNVPVNPAGQTQVAEFNPDAHLETKLLQTPRKQVTWYFVGDMWLHSDMGSIDMHLLLIHNEDQCIRVDRHNSKNPLFLLESEKAECAKVSKTHSISGLKKTESSSNYFVDKQYQLYQLDRYN</sequence>